<organism evidence="2 3">
    <name type="scientific">Thermosyntropha lipolytica DSM 11003</name>
    <dbReference type="NCBI Taxonomy" id="1123382"/>
    <lineage>
        <taxon>Bacteria</taxon>
        <taxon>Bacillati</taxon>
        <taxon>Bacillota</taxon>
        <taxon>Clostridia</taxon>
        <taxon>Eubacteriales</taxon>
        <taxon>Syntrophomonadaceae</taxon>
        <taxon>Thermosyntropha</taxon>
    </lineage>
</organism>
<accession>A0A1M5QIF3</accession>
<reference evidence="3" key="1">
    <citation type="submission" date="2016-11" db="EMBL/GenBank/DDBJ databases">
        <authorList>
            <person name="Varghese N."/>
            <person name="Submissions S."/>
        </authorList>
    </citation>
    <scope>NUCLEOTIDE SEQUENCE [LARGE SCALE GENOMIC DNA]</scope>
    <source>
        <strain evidence="3">DSM 11003</strain>
    </source>
</reference>
<dbReference type="RefSeq" id="WP_073092979.1">
    <property type="nucleotide sequence ID" value="NZ_FQWY01000034.1"/>
</dbReference>
<dbReference type="PANTHER" id="PTHR22990">
    <property type="entry name" value="F-BOX ONLY PROTEIN"/>
    <property type="match status" value="1"/>
</dbReference>
<keyword evidence="3" id="KW-1185">Reference proteome</keyword>
<dbReference type="Proteomes" id="UP000242329">
    <property type="component" value="Unassembled WGS sequence"/>
</dbReference>
<dbReference type="EMBL" id="FQWY01000034">
    <property type="protein sequence ID" value="SHH13569.1"/>
    <property type="molecule type" value="Genomic_DNA"/>
</dbReference>
<evidence type="ECO:0008006" key="4">
    <source>
        <dbReference type="Google" id="ProtNLM"/>
    </source>
</evidence>
<dbReference type="Gene3D" id="2.160.20.10">
    <property type="entry name" value="Single-stranded right-handed beta-helix, Pectin lyase-like"/>
    <property type="match status" value="1"/>
</dbReference>
<proteinExistence type="predicted"/>
<dbReference type="InterPro" id="IPR012334">
    <property type="entry name" value="Pectin_lyas_fold"/>
</dbReference>
<evidence type="ECO:0000256" key="1">
    <source>
        <dbReference type="ARBA" id="ARBA00022737"/>
    </source>
</evidence>
<protein>
    <recommendedName>
        <fullName evidence="4">Right handed beta helix region</fullName>
    </recommendedName>
</protein>
<dbReference type="PROSITE" id="PS51257">
    <property type="entry name" value="PROKAR_LIPOPROTEIN"/>
    <property type="match status" value="1"/>
</dbReference>
<evidence type="ECO:0000313" key="2">
    <source>
        <dbReference type="EMBL" id="SHH13569.1"/>
    </source>
</evidence>
<dbReference type="InterPro" id="IPR051550">
    <property type="entry name" value="SCF-Subunits/Alg-Epimerases"/>
</dbReference>
<dbReference type="PANTHER" id="PTHR22990:SF15">
    <property type="entry name" value="F-BOX ONLY PROTEIN 10"/>
    <property type="match status" value="1"/>
</dbReference>
<sequence length="289" mass="30138">MRKKLYRLSILLIVIMALFIITGCGGSKPTPSSGPESNLQGENGEAKEKYPELKGKVINVPSDFPAIQAAIDAASDGDTIIVAPGTYNENINFKGKNITVRSTNPSDYNVVSSTIIDGGGRDSVVIFESGETRDAVLEGFTITNGKSDYGGGIRIASLMARTSATIKNNIIKDNYADNGGGIFAQMSNAVIIGNTIMNNTTGSTGSGGGILAGVDAQLEIIDNQIKNNHAGMFGGGIRVAQANPVIKGNKINNNTAEYHSGVGGLSITQGDATVLENNDISGNQPRDID</sequence>
<dbReference type="AlphaFoldDB" id="A0A1M5QIF3"/>
<dbReference type="InterPro" id="IPR011050">
    <property type="entry name" value="Pectin_lyase_fold/virulence"/>
</dbReference>
<dbReference type="SUPFAM" id="SSF51126">
    <property type="entry name" value="Pectin lyase-like"/>
    <property type="match status" value="1"/>
</dbReference>
<keyword evidence="1" id="KW-0677">Repeat</keyword>
<name>A0A1M5QIF3_9FIRM</name>
<gene>
    <name evidence="2" type="ORF">SAMN02745221_01767</name>
</gene>
<dbReference type="InterPro" id="IPR006626">
    <property type="entry name" value="PbH1"/>
</dbReference>
<evidence type="ECO:0000313" key="3">
    <source>
        <dbReference type="Proteomes" id="UP000242329"/>
    </source>
</evidence>
<dbReference type="SMART" id="SM00710">
    <property type="entry name" value="PbH1"/>
    <property type="match status" value="6"/>
</dbReference>
<dbReference type="STRING" id="1123382.SAMN02745221_01767"/>
<dbReference type="OrthoDB" id="2077806at2"/>